<organism evidence="3 4">
    <name type="scientific">Ligilactobacillus ruminis ATCC 25644</name>
    <dbReference type="NCBI Taxonomy" id="525362"/>
    <lineage>
        <taxon>Bacteria</taxon>
        <taxon>Bacillati</taxon>
        <taxon>Bacillota</taxon>
        <taxon>Bacilli</taxon>
        <taxon>Lactobacillales</taxon>
        <taxon>Lactobacillaceae</taxon>
        <taxon>Ligilactobacillus</taxon>
    </lineage>
</organism>
<dbReference type="AlphaFoldDB" id="E7FQJ5"/>
<gene>
    <name evidence="3" type="ORF">HMPREF0542_11190</name>
</gene>
<evidence type="ECO:0000259" key="2">
    <source>
        <dbReference type="Pfam" id="PF22768"/>
    </source>
</evidence>
<dbReference type="Pfam" id="PF22768">
    <property type="entry name" value="SPP1_Dit"/>
    <property type="match status" value="1"/>
</dbReference>
<dbReference type="InterPro" id="IPR008841">
    <property type="entry name" value="Siphovirus-type_tail_N"/>
</dbReference>
<evidence type="ECO:0000259" key="1">
    <source>
        <dbReference type="Pfam" id="PF05709"/>
    </source>
</evidence>
<feature type="domain" description="Siphovirus-type tail component RIFT-related" evidence="1">
    <location>
        <begin position="42"/>
        <end position="123"/>
    </location>
</feature>
<evidence type="ECO:0000313" key="4">
    <source>
        <dbReference type="Proteomes" id="UP000004099"/>
    </source>
</evidence>
<dbReference type="InterPro" id="IPR054738">
    <property type="entry name" value="Siphovirus-type_tail_C"/>
</dbReference>
<dbReference type="HOGENOM" id="CLU_1056857_0_0_9"/>
<comment type="caution">
    <text evidence="3">The sequence shown here is derived from an EMBL/GenBank/DDBJ whole genome shotgun (WGS) entry which is preliminary data.</text>
</comment>
<evidence type="ECO:0000313" key="3">
    <source>
        <dbReference type="EMBL" id="EFZ34665.1"/>
    </source>
</evidence>
<dbReference type="Gene3D" id="2.60.120.860">
    <property type="match status" value="1"/>
</dbReference>
<dbReference type="InterPro" id="IPR006520">
    <property type="entry name" value="Dit_BPSPP_N"/>
</dbReference>
<dbReference type="Gene3D" id="2.40.30.200">
    <property type="match status" value="1"/>
</dbReference>
<dbReference type="PATRIC" id="fig|525362.12.peg.2242"/>
<dbReference type="RefSeq" id="WP_003693366.1">
    <property type="nucleotide sequence ID" value="NZ_AFYE01000004.1"/>
</dbReference>
<dbReference type="Pfam" id="PF05709">
    <property type="entry name" value="Sipho_tail"/>
    <property type="match status" value="1"/>
</dbReference>
<proteinExistence type="predicted"/>
<protein>
    <submittedName>
        <fullName evidence="3">Putative phage tail component domain protein</fullName>
    </submittedName>
</protein>
<accession>E7FQJ5</accession>
<name>E7FQJ5_9LACO</name>
<reference evidence="3 4" key="1">
    <citation type="submission" date="2011-01" db="EMBL/GenBank/DDBJ databases">
        <authorList>
            <person name="Muzny D."/>
            <person name="Qin X."/>
            <person name="Buhay C."/>
            <person name="Dugan-Rocha S."/>
            <person name="Ding Y."/>
            <person name="Chen G."/>
            <person name="Hawes A."/>
            <person name="Holder M."/>
            <person name="Jhangiani S."/>
            <person name="Johnson A."/>
            <person name="Khan Z."/>
            <person name="Li Z."/>
            <person name="Liu W."/>
            <person name="Liu X."/>
            <person name="Perez L."/>
            <person name="Shen H."/>
            <person name="Wang Q."/>
            <person name="Watt J."/>
            <person name="Xi L."/>
            <person name="Xin Y."/>
            <person name="Zhou J."/>
            <person name="Deng J."/>
            <person name="Jiang H."/>
            <person name="Liu Y."/>
            <person name="Qu J."/>
            <person name="Song X.-Z."/>
            <person name="Zhang L."/>
            <person name="Villasana D."/>
            <person name="Johnson A."/>
            <person name="Liu J."/>
            <person name="Liyanage D."/>
            <person name="Lorensuhewa L."/>
            <person name="Robinson T."/>
            <person name="Song A."/>
            <person name="Song B.-B."/>
            <person name="Dinh H."/>
            <person name="Thornton R."/>
            <person name="Coyle M."/>
            <person name="Francisco L."/>
            <person name="Jackson L."/>
            <person name="Javaid M."/>
            <person name="Korchina V."/>
            <person name="Kovar C."/>
            <person name="Mata R."/>
            <person name="Mathew T."/>
            <person name="Ngo R."/>
            <person name="Nguyen L."/>
            <person name="Nguyen N."/>
            <person name="Okwuonu G."/>
            <person name="Ongeri F."/>
            <person name="Pham C."/>
            <person name="Simmons D."/>
            <person name="Wilczek-Boney K."/>
            <person name="Hale W."/>
            <person name="Jakkamsetti A."/>
            <person name="Pham P."/>
            <person name="Ruth R."/>
            <person name="San Lucas F."/>
            <person name="Warren J."/>
            <person name="Zhang J."/>
            <person name="Zhao Z."/>
            <person name="Zhou C."/>
            <person name="Zhu D."/>
            <person name="Lee S."/>
            <person name="Bess C."/>
            <person name="Blankenburg K."/>
            <person name="Forbes L."/>
            <person name="Fu Q."/>
            <person name="Gubbala S."/>
            <person name="Hirani K."/>
            <person name="Jayaseelan J.C."/>
            <person name="Lara F."/>
            <person name="Munidasa M."/>
            <person name="Palculict T."/>
            <person name="Patil S."/>
            <person name="Pu L.-L."/>
            <person name="Saada N."/>
            <person name="Tang L."/>
            <person name="Weissenberger G."/>
            <person name="Zhu Y."/>
            <person name="Hemphill L."/>
            <person name="Shang Y."/>
            <person name="Youmans B."/>
            <person name="Ayvaz T."/>
            <person name="Ross M."/>
            <person name="Santibanez J."/>
            <person name="Aqrawi P."/>
            <person name="Gross S."/>
            <person name="Joshi V."/>
            <person name="Fowler G."/>
            <person name="Nazareth L."/>
            <person name="Reid J."/>
            <person name="Worley K."/>
            <person name="Petrosino J."/>
            <person name="Highlander S."/>
            <person name="Gibbs R."/>
        </authorList>
    </citation>
    <scope>NUCLEOTIDE SEQUENCE [LARGE SCALE GENOMIC DNA]</scope>
    <source>
        <strain evidence="3 4">ATCC 25644</strain>
    </source>
</reference>
<dbReference type="NCBIfam" id="TIGR01633">
    <property type="entry name" value="phi3626_gp14_N"/>
    <property type="match status" value="1"/>
</dbReference>
<sequence length="246" mass="26504">MRSQVAFSYGGQCIDTAIADFDTLAVSGRGNFTTAVNSTDLASDGAKYLSSRIESKKLTVNFFLQASSLSDLSDKTGKLKKLLSVKNTEVSFADDGYRYTGTVTSLTFDDTTLHPTGTIEITLSDPYCYSAEKTITGTGTSVSLSEYDDTGFANLPAAIEFTPAEGISTFQVTSNQGKHFLLNQSVSAGKKIVIDFKSLTCTVNGATVLSSVSLNSNFADFRIDHNTKLTFNANGNYVIRFEVKKL</sequence>
<dbReference type="EMBL" id="ACGS02000038">
    <property type="protein sequence ID" value="EFZ34665.1"/>
    <property type="molecule type" value="Genomic_DNA"/>
</dbReference>
<feature type="domain" description="Siphovirus-type tail component C-terminal" evidence="2">
    <location>
        <begin position="151"/>
        <end position="241"/>
    </location>
</feature>
<dbReference type="Proteomes" id="UP000004099">
    <property type="component" value="Unassembled WGS sequence"/>
</dbReference>